<accession>A0A644Y4F1</accession>
<gene>
    <name evidence="6" type="ORF">SDC9_69888</name>
</gene>
<dbReference type="EMBL" id="VSSQ01004026">
    <property type="protein sequence ID" value="MPM23416.1"/>
    <property type="molecule type" value="Genomic_DNA"/>
</dbReference>
<organism evidence="6">
    <name type="scientific">bioreactor metagenome</name>
    <dbReference type="NCBI Taxonomy" id="1076179"/>
    <lineage>
        <taxon>unclassified sequences</taxon>
        <taxon>metagenomes</taxon>
        <taxon>ecological metagenomes</taxon>
    </lineage>
</organism>
<evidence type="ECO:0000313" key="6">
    <source>
        <dbReference type="EMBL" id="MPM23416.1"/>
    </source>
</evidence>
<dbReference type="NCBIfam" id="TIGR00254">
    <property type="entry name" value="GGDEF"/>
    <property type="match status" value="1"/>
</dbReference>
<keyword evidence="1" id="KW-1133">Transmembrane helix</keyword>
<dbReference type="PANTHER" id="PTHR43155:SF2">
    <property type="entry name" value="CYCLIC DI-GMP PHOSPHODIESTERASE PA4108"/>
    <property type="match status" value="1"/>
</dbReference>
<evidence type="ECO:0008006" key="7">
    <source>
        <dbReference type="Google" id="ProtNLM"/>
    </source>
</evidence>
<dbReference type="InterPro" id="IPR035965">
    <property type="entry name" value="PAS-like_dom_sf"/>
</dbReference>
<dbReference type="Gene3D" id="1.10.3210.10">
    <property type="entry name" value="Hypothetical protein af1432"/>
    <property type="match status" value="1"/>
</dbReference>
<dbReference type="InterPro" id="IPR000160">
    <property type="entry name" value="GGDEF_dom"/>
</dbReference>
<feature type="transmembrane region" description="Helical" evidence="1">
    <location>
        <begin position="269"/>
        <end position="290"/>
    </location>
</feature>
<feature type="domain" description="PAC" evidence="3">
    <location>
        <begin position="385"/>
        <end position="437"/>
    </location>
</feature>
<dbReference type="GO" id="GO:0006355">
    <property type="term" value="P:regulation of DNA-templated transcription"/>
    <property type="evidence" value="ECO:0007669"/>
    <property type="project" value="InterPro"/>
</dbReference>
<dbReference type="InterPro" id="IPR000014">
    <property type="entry name" value="PAS"/>
</dbReference>
<feature type="domain" description="PAS" evidence="2">
    <location>
        <begin position="308"/>
        <end position="380"/>
    </location>
</feature>
<dbReference type="Gene3D" id="3.30.70.270">
    <property type="match status" value="1"/>
</dbReference>
<protein>
    <recommendedName>
        <fullName evidence="7">Membrane-bound lytic murein transglycosylase F</fullName>
    </recommendedName>
</protein>
<evidence type="ECO:0000259" key="5">
    <source>
        <dbReference type="PROSITE" id="PS51832"/>
    </source>
</evidence>
<dbReference type="SUPFAM" id="SSF109604">
    <property type="entry name" value="HD-domain/PDEase-like"/>
    <property type="match status" value="1"/>
</dbReference>
<dbReference type="InterPro" id="IPR000700">
    <property type="entry name" value="PAS-assoc_C"/>
</dbReference>
<name>A0A644Y4F1_9ZZZZ</name>
<evidence type="ECO:0000256" key="1">
    <source>
        <dbReference type="SAM" id="Phobius"/>
    </source>
</evidence>
<dbReference type="PROSITE" id="PS50113">
    <property type="entry name" value="PAC"/>
    <property type="match status" value="1"/>
</dbReference>
<dbReference type="PROSITE" id="PS50112">
    <property type="entry name" value="PAS"/>
    <property type="match status" value="1"/>
</dbReference>
<dbReference type="PANTHER" id="PTHR43155">
    <property type="entry name" value="CYCLIC DI-GMP PHOSPHODIESTERASE PA4108-RELATED"/>
    <property type="match status" value="1"/>
</dbReference>
<dbReference type="AlphaFoldDB" id="A0A644Y4F1"/>
<dbReference type="NCBIfam" id="TIGR00229">
    <property type="entry name" value="sensory_box"/>
    <property type="match status" value="1"/>
</dbReference>
<dbReference type="InterPro" id="IPR001638">
    <property type="entry name" value="Solute-binding_3/MltF_N"/>
</dbReference>
<feature type="domain" description="HD-GYP" evidence="5">
    <location>
        <begin position="587"/>
        <end position="775"/>
    </location>
</feature>
<evidence type="ECO:0000259" key="3">
    <source>
        <dbReference type="PROSITE" id="PS50113"/>
    </source>
</evidence>
<dbReference type="SMART" id="SM00267">
    <property type="entry name" value="GGDEF"/>
    <property type="match status" value="1"/>
</dbReference>
<dbReference type="SMART" id="SM00062">
    <property type="entry name" value="PBPb"/>
    <property type="match status" value="1"/>
</dbReference>
<dbReference type="Pfam" id="PF13487">
    <property type="entry name" value="HD_5"/>
    <property type="match status" value="1"/>
</dbReference>
<dbReference type="Pfam" id="PF00989">
    <property type="entry name" value="PAS"/>
    <property type="match status" value="1"/>
</dbReference>
<keyword evidence="1" id="KW-0472">Membrane</keyword>
<evidence type="ECO:0000259" key="2">
    <source>
        <dbReference type="PROSITE" id="PS50112"/>
    </source>
</evidence>
<dbReference type="InterPro" id="IPR037522">
    <property type="entry name" value="HD_GYP_dom"/>
</dbReference>
<dbReference type="PROSITE" id="PS51832">
    <property type="entry name" value="HD_GYP"/>
    <property type="match status" value="1"/>
</dbReference>
<proteinExistence type="predicted"/>
<comment type="caution">
    <text evidence="6">The sequence shown here is derived from an EMBL/GenBank/DDBJ whole genome shotgun (WGS) entry which is preliminary data.</text>
</comment>
<keyword evidence="1" id="KW-0812">Transmembrane</keyword>
<dbReference type="SUPFAM" id="SSF55785">
    <property type="entry name" value="PYP-like sensor domain (PAS domain)"/>
    <property type="match status" value="1"/>
</dbReference>
<dbReference type="Pfam" id="PF00990">
    <property type="entry name" value="GGDEF"/>
    <property type="match status" value="1"/>
</dbReference>
<dbReference type="CDD" id="cd00077">
    <property type="entry name" value="HDc"/>
    <property type="match status" value="1"/>
</dbReference>
<dbReference type="SUPFAM" id="SSF53850">
    <property type="entry name" value="Periplasmic binding protein-like II"/>
    <property type="match status" value="1"/>
</dbReference>
<dbReference type="SUPFAM" id="SSF55073">
    <property type="entry name" value="Nucleotide cyclase"/>
    <property type="match status" value="1"/>
</dbReference>
<evidence type="ECO:0000259" key="4">
    <source>
        <dbReference type="PROSITE" id="PS50887"/>
    </source>
</evidence>
<dbReference type="InterPro" id="IPR029787">
    <property type="entry name" value="Nucleotide_cyclase"/>
</dbReference>
<dbReference type="InterPro" id="IPR003607">
    <property type="entry name" value="HD/PDEase_dom"/>
</dbReference>
<dbReference type="InterPro" id="IPR043128">
    <property type="entry name" value="Rev_trsase/Diguanyl_cyclase"/>
</dbReference>
<dbReference type="InterPro" id="IPR013767">
    <property type="entry name" value="PAS_fold"/>
</dbReference>
<reference evidence="6" key="1">
    <citation type="submission" date="2019-08" db="EMBL/GenBank/DDBJ databases">
        <authorList>
            <person name="Kucharzyk K."/>
            <person name="Murdoch R.W."/>
            <person name="Higgins S."/>
            <person name="Loffler F."/>
        </authorList>
    </citation>
    <scope>NUCLEOTIDE SEQUENCE</scope>
</reference>
<feature type="domain" description="GGDEF" evidence="4">
    <location>
        <begin position="466"/>
        <end position="599"/>
    </location>
</feature>
<dbReference type="CDD" id="cd01949">
    <property type="entry name" value="GGDEF"/>
    <property type="match status" value="1"/>
</dbReference>
<dbReference type="Pfam" id="PF00497">
    <property type="entry name" value="SBP_bac_3"/>
    <property type="match status" value="1"/>
</dbReference>
<dbReference type="SMART" id="SM00471">
    <property type="entry name" value="HDc"/>
    <property type="match status" value="1"/>
</dbReference>
<dbReference type="Gene3D" id="3.40.190.10">
    <property type="entry name" value="Periplasmic binding protein-like II"/>
    <property type="match status" value="2"/>
</dbReference>
<dbReference type="Gene3D" id="3.30.450.20">
    <property type="entry name" value="PAS domain"/>
    <property type="match status" value="1"/>
</dbReference>
<sequence length="775" mass="87061">MKKTNKIILISALCLLAAAAVVTGLVLFGRHKTETNTGEIRELRVVMDNNYPPYVFYNDAGNLQGILVDQWKLWEEKTGIRVILSAMDWSSAQEAMKNGKYDVIDTAFYNEQRDTWLDFSKPYVTINVPVYHDNRIGGITDVKSLRGFLVAVKKGDACIEVLKKAGVSELVEYSSYEAIIDAVRGGKVRVFVMDEPPALYYLYKTGLASRYSGGETIYAGAFHRAVAEGDTETLQLVEDGFSRITDQEYKTIQEKWFGRESANLYLSYFLKYFLAALAVVAFTIFLIITWNRRLRREVRKKTAELLREKEMLDITLQSIGDGVLTTDTAGVIKLINPTAQTLTGWGEDAISRPYSEVLRLVSEETGLSTKSPIETVLQTGETVALGNHTALITRSGGSVPIADRAAPIRDEEGRIYGVVMVFRDITQEKAQREQIDYIVSHDSMTGLYNRFFMENSILSMEREEGLPFAVIMGDLNGLKLVNDAFGHSAGDIFIIKVAEILRECSREGDLVGRWGGDEFLVLMPGGTAADAEQYIDRVLRRCVEESDERIQLSIAMGYAVKTPGDRDFQETLRQAEQWTYRRKLMIEKSFRNSIINALLSTLSTKSEETEEHAERLQKYCAQIGKILGVSAKELDEMALFAMLHDIGKIGVKDSVLQKPGPLTDEERNEMKKHPEIGFRIAQNNLDLAPVAEYILCHHERWDGRGYPRGLKGEDIPLLSRILAVVDAFDAMTSERIYRKAVSVNEAAEELMRCAGKQFDPDIVRVFVEQVLGIVA</sequence>
<dbReference type="PROSITE" id="PS50887">
    <property type="entry name" value="GGDEF"/>
    <property type="match status" value="1"/>
</dbReference>
<dbReference type="CDD" id="cd00130">
    <property type="entry name" value="PAS"/>
    <property type="match status" value="1"/>
</dbReference>
<dbReference type="CDD" id="cd13706">
    <property type="entry name" value="PBP2_HisK_like_1"/>
    <property type="match status" value="1"/>
</dbReference>